<accession>A0A1F6NJR6</accession>
<reference evidence="1 2" key="1">
    <citation type="journal article" date="2016" name="Nat. Commun.">
        <title>Thousands of microbial genomes shed light on interconnected biogeochemical processes in an aquifer system.</title>
        <authorList>
            <person name="Anantharaman K."/>
            <person name="Brown C.T."/>
            <person name="Hug L.A."/>
            <person name="Sharon I."/>
            <person name="Castelle C.J."/>
            <person name="Probst A.J."/>
            <person name="Thomas B.C."/>
            <person name="Singh A."/>
            <person name="Wilkins M.J."/>
            <person name="Karaoz U."/>
            <person name="Brodie E.L."/>
            <person name="Williams K.H."/>
            <person name="Hubbard S.S."/>
            <person name="Banfield J.F."/>
        </authorList>
    </citation>
    <scope>NUCLEOTIDE SEQUENCE [LARGE SCALE GENOMIC DNA]</scope>
</reference>
<dbReference type="Pfam" id="PF11104">
    <property type="entry name" value="PilM_2"/>
    <property type="match status" value="1"/>
</dbReference>
<dbReference type="PANTHER" id="PTHR32432">
    <property type="entry name" value="CELL DIVISION PROTEIN FTSA-RELATED"/>
    <property type="match status" value="1"/>
</dbReference>
<dbReference type="InterPro" id="IPR043129">
    <property type="entry name" value="ATPase_NBD"/>
</dbReference>
<dbReference type="SUPFAM" id="SSF53067">
    <property type="entry name" value="Actin-like ATPase domain"/>
    <property type="match status" value="2"/>
</dbReference>
<evidence type="ECO:0008006" key="3">
    <source>
        <dbReference type="Google" id="ProtNLM"/>
    </source>
</evidence>
<comment type="caution">
    <text evidence="1">The sequence shown here is derived from an EMBL/GenBank/DDBJ whole genome shotgun (WGS) entry which is preliminary data.</text>
</comment>
<dbReference type="PANTHER" id="PTHR32432:SF3">
    <property type="entry name" value="ETHANOLAMINE UTILIZATION PROTEIN EUTJ"/>
    <property type="match status" value="1"/>
</dbReference>
<organism evidence="1 2">
    <name type="scientific">Candidatus Magasanikbacteria bacterium RIFOXYA2_FULL_44_8</name>
    <dbReference type="NCBI Taxonomy" id="1798696"/>
    <lineage>
        <taxon>Bacteria</taxon>
        <taxon>Candidatus Magasanikiibacteriota</taxon>
    </lineage>
</organism>
<dbReference type="EMBL" id="MFQR01000047">
    <property type="protein sequence ID" value="OGH84043.1"/>
    <property type="molecule type" value="Genomic_DNA"/>
</dbReference>
<dbReference type="InterPro" id="IPR050696">
    <property type="entry name" value="FtsA/MreB"/>
</dbReference>
<dbReference type="AlphaFoldDB" id="A0A1F6NJR6"/>
<dbReference type="CDD" id="cd24049">
    <property type="entry name" value="ASKHA_NBD_PilM"/>
    <property type="match status" value="1"/>
</dbReference>
<name>A0A1F6NJR6_9BACT</name>
<sequence>MFGPKSILGVDLGSGGIKLIELHQQKHRPVLFTYGYTTGSQDMQKVTEVSQINSRGTGGLIAVSESEIKEADSLKMETLAYSAENVDKYAYALKTVYKDARCKAKSAVVSLPVSAVFHSIVTMPKVAKKEEFNSILRAEIQKLLPRPMDELSLDYQILPGPADSKSQRVLVNAVSRALVAFYTKVFQKVGIRLEALEPESTALGRALVGRDQSISMIVDIGAQRTNFFIIDEAIPITHHSIEMGGNRISGILKNILQIDSSLVEQIKFDMSAFLETARNKVLSREKFIEILMPVVDPIVKEIEYSFGLYLSQAGNENRRPEKIVLTGGAAMLPFVDEYIAQKFQIKCYVGDPWARVVYQDGLKPVLHQIGSRMAVCIGLALRNML</sequence>
<gene>
    <name evidence="1" type="ORF">A2261_01185</name>
</gene>
<protein>
    <recommendedName>
        <fullName evidence="3">SHS2 domain-containing protein</fullName>
    </recommendedName>
</protein>
<dbReference type="InterPro" id="IPR005883">
    <property type="entry name" value="PilM"/>
</dbReference>
<dbReference type="Gene3D" id="3.30.1490.300">
    <property type="match status" value="1"/>
</dbReference>
<proteinExistence type="predicted"/>
<evidence type="ECO:0000313" key="2">
    <source>
        <dbReference type="Proteomes" id="UP000177803"/>
    </source>
</evidence>
<dbReference type="Proteomes" id="UP000177803">
    <property type="component" value="Unassembled WGS sequence"/>
</dbReference>
<dbReference type="PIRSF" id="PIRSF019169">
    <property type="entry name" value="PilM"/>
    <property type="match status" value="1"/>
</dbReference>
<evidence type="ECO:0000313" key="1">
    <source>
        <dbReference type="EMBL" id="OGH84043.1"/>
    </source>
</evidence>
<dbReference type="Gene3D" id="3.30.420.40">
    <property type="match status" value="2"/>
</dbReference>